<evidence type="ECO:0000313" key="2">
    <source>
        <dbReference type="Proteomes" id="UP001139981"/>
    </source>
</evidence>
<keyword evidence="2" id="KW-1185">Reference proteome</keyword>
<dbReference type="EMBL" id="JANBVB010001347">
    <property type="protein sequence ID" value="KAJ2890457.1"/>
    <property type="molecule type" value="Genomic_DNA"/>
</dbReference>
<name>A0ACC1LYH7_9FUNG</name>
<sequence length="755" mass="82241">MPASISDSDNSGENASDDGTGKPVYQPFPWHLYLVSLKHPDSPDCARVILATARPLPADTQVPLFAAQFAFGLTELDYTVSLIEPLYVGSQVLSSEQVDLLASFSSKLLVRVLRTALAWETAKIGTLLAPPLLDGSGIDFAVAEAMYSDRSRLLEQSNGDYAQWVGKVVMDGLDYGKLKVVERVCEDANIYTDLTAYHFGPDATPEPVVEPVAGAEQPAPEAANPTADDDLPHKSPSGNTGTTTKGGKDRVSVRFSVRKMADWAPVKRVTRMLRGGGDKHSVPLFKVRPVSLTCNYLVVAQLHPLSSSATEVDATDGALALSNAEKVIAYPDVIYSSPFFCAAEQIDLPMLNNLSLLPAFFVRLGHVLMAHAVRSRLDLRVRIETLRQALTTSSANLDTNYERLEILGDSVLKLVSSTMLFVAHPDDHEGLLTQRRELIVSNANLYTLARKLGLAESIISSTFNKREQSMPGRGYQRMSSIPSKWISTAPQSQETEDAAANQQLTTSSSSSSVCSTASSSTTTSATSLLADQIGEAPEKNRPVCNPIEARRMLSDKTVADVIEAILGATVIDGGFAGTLSATRSMGVIGDMWSSWSEFGRIWREKMAVRKSRMELLSAKCLNLAATAAAAAVAAGVDEARERAEEARLDLVDVLYSQPMLDNECLLYLDATPAHVDILGPARAEEIESTLGYRFKDRSLLAEAMTHCSSTDLHANSYQRLEFLGDAVLDYFITRRYYDYQPELRPHRITLVKHVA</sequence>
<feature type="non-terminal residue" evidence="1">
    <location>
        <position position="755"/>
    </location>
</feature>
<evidence type="ECO:0000313" key="1">
    <source>
        <dbReference type="EMBL" id="KAJ2890457.1"/>
    </source>
</evidence>
<accession>A0ACC1LYH7</accession>
<organism evidence="1 2">
    <name type="scientific">Coemansia aciculifera</name>
    <dbReference type="NCBI Taxonomy" id="417176"/>
    <lineage>
        <taxon>Eukaryota</taxon>
        <taxon>Fungi</taxon>
        <taxon>Fungi incertae sedis</taxon>
        <taxon>Zoopagomycota</taxon>
        <taxon>Kickxellomycotina</taxon>
        <taxon>Kickxellomycetes</taxon>
        <taxon>Kickxellales</taxon>
        <taxon>Kickxellaceae</taxon>
        <taxon>Coemansia</taxon>
    </lineage>
</organism>
<reference evidence="1" key="1">
    <citation type="submission" date="2022-07" db="EMBL/GenBank/DDBJ databases">
        <title>Phylogenomic reconstructions and comparative analyses of Kickxellomycotina fungi.</title>
        <authorList>
            <person name="Reynolds N.K."/>
            <person name="Stajich J.E."/>
            <person name="Barry K."/>
            <person name="Grigoriev I.V."/>
            <person name="Crous P."/>
            <person name="Smith M.E."/>
        </authorList>
    </citation>
    <scope>NUCLEOTIDE SEQUENCE</scope>
    <source>
        <strain evidence="1">CBS 190363</strain>
    </source>
</reference>
<dbReference type="Proteomes" id="UP001139981">
    <property type="component" value="Unassembled WGS sequence"/>
</dbReference>
<comment type="caution">
    <text evidence="1">The sequence shown here is derived from an EMBL/GenBank/DDBJ whole genome shotgun (WGS) entry which is preliminary data.</text>
</comment>
<gene>
    <name evidence="1" type="primary">dcl1_1</name>
    <name evidence="1" type="ORF">IWW38_004118</name>
</gene>
<protein>
    <submittedName>
        <fullName evidence="1">Dicer-like protein 1</fullName>
    </submittedName>
</protein>
<proteinExistence type="predicted"/>